<reference evidence="9" key="1">
    <citation type="submission" date="2016-01" db="EMBL/GenBank/DDBJ databases">
        <title>Candidate chemosensory genes identified in Adelphocoris lineolatus (Goeze) (Hemiptera: Miridae) by antennal transcriptome analysis.</title>
        <authorList>
            <person name="Xiao Y."/>
        </authorList>
    </citation>
    <scope>NUCLEOTIDE SEQUENCE</scope>
</reference>
<comment type="function">
    <text evidence="8">Gustatory receptor which mediates acceptance or avoidance behavior, depending on its substrates.</text>
</comment>
<dbReference type="GO" id="GO:0007165">
    <property type="term" value="P:signal transduction"/>
    <property type="evidence" value="ECO:0007669"/>
    <property type="project" value="UniProtKB-KW"/>
</dbReference>
<evidence type="ECO:0000256" key="4">
    <source>
        <dbReference type="ARBA" id="ARBA00022989"/>
    </source>
</evidence>
<evidence type="ECO:0000256" key="8">
    <source>
        <dbReference type="RuleBase" id="RU363108"/>
    </source>
</evidence>
<feature type="transmembrane region" description="Helical" evidence="8">
    <location>
        <begin position="110"/>
        <end position="132"/>
    </location>
</feature>
<keyword evidence="3 8" id="KW-0812">Transmembrane</keyword>
<protein>
    <recommendedName>
        <fullName evidence="8">Gustatory receptor</fullName>
    </recommendedName>
</protein>
<evidence type="ECO:0000256" key="7">
    <source>
        <dbReference type="ARBA" id="ARBA00023224"/>
    </source>
</evidence>
<evidence type="ECO:0000256" key="6">
    <source>
        <dbReference type="ARBA" id="ARBA00023170"/>
    </source>
</evidence>
<sequence>MKNLQTVVPSRGWSGKYITRSMFRREYARNQLLFRSEYYYMSRPILWLQRSFGRMPYSVISGWLRHSNWSISFIYAVFVALVNVGSHFYYHEHITDAWIQTMRDSVNFKSVLFSYLLVTQPPTCFVTIYSWLYELPRIVKCYNSTAILEHKISGVFPTSTRSRCTRLMVPFGLASLLIASLVVGSLLLILRFREQPKILLIIIAINLIANYSYNALWCFNFFFISDLAAKLRKHMLLCLQDKKNCSFKLKTCRKIWISIWKQSQSYAQSIAVTVGYSLIINSILFIIGCYGAIASFRSNDILDVVEKLPYVLVTFINAALIFESSYQATDKLGNAFLNTLVFLNKDSVDQESVEEIEQFVDTINHTRNAAITLRGYMTMDRTLLVSFMSNSITYLIVLLQFQGKSQDSGMSTSNSTSPVT</sequence>
<evidence type="ECO:0000256" key="5">
    <source>
        <dbReference type="ARBA" id="ARBA00023136"/>
    </source>
</evidence>
<feature type="transmembrane region" description="Helical" evidence="8">
    <location>
        <begin position="308"/>
        <end position="326"/>
    </location>
</feature>
<organism evidence="9">
    <name type="scientific">Adelphocoris lineolatus</name>
    <name type="common">Alfalfa plant bug</name>
    <dbReference type="NCBI Taxonomy" id="236346"/>
    <lineage>
        <taxon>Eukaryota</taxon>
        <taxon>Metazoa</taxon>
        <taxon>Ecdysozoa</taxon>
        <taxon>Arthropoda</taxon>
        <taxon>Hexapoda</taxon>
        <taxon>Insecta</taxon>
        <taxon>Pterygota</taxon>
        <taxon>Neoptera</taxon>
        <taxon>Paraneoptera</taxon>
        <taxon>Hemiptera</taxon>
        <taxon>Heteroptera</taxon>
        <taxon>Panheteroptera</taxon>
        <taxon>Cimicomorpha</taxon>
        <taxon>Miridae</taxon>
        <taxon>Mirini</taxon>
        <taxon>Adelphocoris</taxon>
    </lineage>
</organism>
<dbReference type="GO" id="GO:0030425">
    <property type="term" value="C:dendrite"/>
    <property type="evidence" value="ECO:0007669"/>
    <property type="project" value="TreeGrafter"/>
</dbReference>
<accession>A0A2I4PH39</accession>
<feature type="transmembrane region" description="Helical" evidence="8">
    <location>
        <begin position="198"/>
        <end position="223"/>
    </location>
</feature>
<keyword evidence="2 8" id="KW-1003">Cell membrane</keyword>
<dbReference type="GO" id="GO:0030424">
    <property type="term" value="C:axon"/>
    <property type="evidence" value="ECO:0007669"/>
    <property type="project" value="TreeGrafter"/>
</dbReference>
<keyword evidence="7 8" id="KW-0807">Transducer</keyword>
<keyword evidence="6 8" id="KW-0675">Receptor</keyword>
<dbReference type="AlphaFoldDB" id="A0A2I4PH39"/>
<evidence type="ECO:0000256" key="2">
    <source>
        <dbReference type="ARBA" id="ARBA00022475"/>
    </source>
</evidence>
<name>A0A2I4PH39_ADELI</name>
<keyword evidence="5 8" id="KW-0472">Membrane</keyword>
<dbReference type="GO" id="GO:0043025">
    <property type="term" value="C:neuronal cell body"/>
    <property type="evidence" value="ECO:0007669"/>
    <property type="project" value="TreeGrafter"/>
</dbReference>
<dbReference type="PANTHER" id="PTHR21143:SF121">
    <property type="entry name" value="GUSTATORY AND ODORANT RECEPTOR 21A"/>
    <property type="match status" value="1"/>
</dbReference>
<dbReference type="PANTHER" id="PTHR21143">
    <property type="entry name" value="INVERTEBRATE GUSTATORY RECEPTOR"/>
    <property type="match status" value="1"/>
</dbReference>
<feature type="transmembrane region" description="Helical" evidence="8">
    <location>
        <begin position="383"/>
        <end position="401"/>
    </location>
</feature>
<comment type="similarity">
    <text evidence="8">Belongs to the insect chemoreceptor superfamily. Gustatory receptor (GR) family.</text>
</comment>
<dbReference type="EMBL" id="KU523649">
    <property type="protein sequence ID" value="APZ81471.1"/>
    <property type="molecule type" value="mRNA"/>
</dbReference>
<keyword evidence="4 8" id="KW-1133">Transmembrane helix</keyword>
<dbReference type="GO" id="GO:0050909">
    <property type="term" value="P:sensory perception of taste"/>
    <property type="evidence" value="ECO:0007669"/>
    <property type="project" value="InterPro"/>
</dbReference>
<evidence type="ECO:0000313" key="9">
    <source>
        <dbReference type="EMBL" id="APZ81471.1"/>
    </source>
</evidence>
<proteinExistence type="evidence at transcript level"/>
<dbReference type="InterPro" id="IPR013604">
    <property type="entry name" value="7TM_chemorcpt"/>
</dbReference>
<feature type="transmembrane region" description="Helical" evidence="8">
    <location>
        <begin position="270"/>
        <end position="296"/>
    </location>
</feature>
<feature type="transmembrane region" description="Helical" evidence="8">
    <location>
        <begin position="73"/>
        <end position="90"/>
    </location>
</feature>
<feature type="transmembrane region" description="Helical" evidence="8">
    <location>
        <begin position="171"/>
        <end position="192"/>
    </location>
</feature>
<evidence type="ECO:0000256" key="3">
    <source>
        <dbReference type="ARBA" id="ARBA00022692"/>
    </source>
</evidence>
<comment type="subcellular location">
    <subcellularLocation>
        <location evidence="1 8">Cell membrane</location>
        <topology evidence="1 8">Multi-pass membrane protein</topology>
    </subcellularLocation>
</comment>
<dbReference type="GO" id="GO:0005886">
    <property type="term" value="C:plasma membrane"/>
    <property type="evidence" value="ECO:0007669"/>
    <property type="project" value="UniProtKB-SubCell"/>
</dbReference>
<evidence type="ECO:0000256" key="1">
    <source>
        <dbReference type="ARBA" id="ARBA00004651"/>
    </source>
</evidence>
<dbReference type="Pfam" id="PF08395">
    <property type="entry name" value="7tm_7"/>
    <property type="match status" value="1"/>
</dbReference>